<organism evidence="2 3">
    <name type="scientific">Halosaccharopolyspora lacisalsi</name>
    <dbReference type="NCBI Taxonomy" id="1000566"/>
    <lineage>
        <taxon>Bacteria</taxon>
        <taxon>Bacillati</taxon>
        <taxon>Actinomycetota</taxon>
        <taxon>Actinomycetes</taxon>
        <taxon>Pseudonocardiales</taxon>
        <taxon>Pseudonocardiaceae</taxon>
        <taxon>Halosaccharopolyspora</taxon>
    </lineage>
</organism>
<accession>A0A839E318</accession>
<dbReference type="EMBL" id="JACGWZ010000003">
    <property type="protein sequence ID" value="MBA8825308.1"/>
    <property type="molecule type" value="Genomic_DNA"/>
</dbReference>
<dbReference type="Proteomes" id="UP000569329">
    <property type="component" value="Unassembled WGS sequence"/>
</dbReference>
<proteinExistence type="predicted"/>
<gene>
    <name evidence="2" type="ORF">FHX42_002659</name>
</gene>
<feature type="compositionally biased region" description="Basic residues" evidence="1">
    <location>
        <begin position="7"/>
        <end position="19"/>
    </location>
</feature>
<evidence type="ECO:0000313" key="3">
    <source>
        <dbReference type="Proteomes" id="UP000569329"/>
    </source>
</evidence>
<dbReference type="RefSeq" id="WP_182544510.1">
    <property type="nucleotide sequence ID" value="NZ_JACGWZ010000003.1"/>
</dbReference>
<evidence type="ECO:0000256" key="1">
    <source>
        <dbReference type="SAM" id="MobiDB-lite"/>
    </source>
</evidence>
<protein>
    <submittedName>
        <fullName evidence="2">Uncharacterized protein</fullName>
    </submittedName>
</protein>
<reference evidence="2 3" key="1">
    <citation type="submission" date="2020-07" db="EMBL/GenBank/DDBJ databases">
        <title>Sequencing the genomes of 1000 actinobacteria strains.</title>
        <authorList>
            <person name="Klenk H.-P."/>
        </authorList>
    </citation>
    <scope>NUCLEOTIDE SEQUENCE [LARGE SCALE GENOMIC DNA]</scope>
    <source>
        <strain evidence="2 3">DSM 45975</strain>
    </source>
</reference>
<feature type="region of interest" description="Disordered" evidence="1">
    <location>
        <begin position="1"/>
        <end position="34"/>
    </location>
</feature>
<keyword evidence="3" id="KW-1185">Reference proteome</keyword>
<evidence type="ECO:0000313" key="2">
    <source>
        <dbReference type="EMBL" id="MBA8825308.1"/>
    </source>
</evidence>
<name>A0A839E318_9PSEU</name>
<dbReference type="AlphaFoldDB" id="A0A839E318"/>
<sequence length="142" mass="16031">MATTKREPKKVRSTRRRAAHHADRARRATTPVERYRAAQDALVSATAHSRTPARVARAHYDEVANHVRRVLAQVELGEASTALYEHKLTQVGTDLARLGAALMCLRGAIAHLPDTERDRLYEHYARYLSEEAHRINTEGGER</sequence>
<comment type="caution">
    <text evidence="2">The sequence shown here is derived from an EMBL/GenBank/DDBJ whole genome shotgun (WGS) entry which is preliminary data.</text>
</comment>